<dbReference type="STRING" id="7102.A0A2A4JLD6"/>
<dbReference type="Gene3D" id="3.40.50.1820">
    <property type="entry name" value="alpha/beta hydrolase"/>
    <property type="match status" value="2"/>
</dbReference>
<dbReference type="EMBL" id="NWSH01001059">
    <property type="protein sequence ID" value="PCG72867.1"/>
    <property type="molecule type" value="Genomic_DNA"/>
</dbReference>
<protein>
    <recommendedName>
        <fullName evidence="2">AB hydrolase-1 domain-containing protein</fullName>
    </recommendedName>
</protein>
<reference evidence="3" key="1">
    <citation type="submission" date="2017-09" db="EMBL/GenBank/DDBJ databases">
        <title>Contemporary evolution of a Lepidopteran species, Heliothis virescens, in response to modern agricultural practices.</title>
        <authorList>
            <person name="Fritz M.L."/>
            <person name="Deyonke A.M."/>
            <person name="Papanicolaou A."/>
            <person name="Micinski S."/>
            <person name="Westbrook J."/>
            <person name="Gould F."/>
        </authorList>
    </citation>
    <scope>NUCLEOTIDE SEQUENCE [LARGE SCALE GENOMIC DNA]</scope>
    <source>
        <strain evidence="3">HvINT-</strain>
        <tissue evidence="3">Whole body</tissue>
    </source>
</reference>
<proteinExistence type="predicted"/>
<dbReference type="GO" id="GO:0052651">
    <property type="term" value="P:monoacylglycerol catabolic process"/>
    <property type="evidence" value="ECO:0007669"/>
    <property type="project" value="TreeGrafter"/>
</dbReference>
<dbReference type="InterPro" id="IPR029058">
    <property type="entry name" value="AB_hydrolase_fold"/>
</dbReference>
<sequence>MVELKGLLICIPLYTAGLLFLGASLSAGVFIFHIAVVPLIFKYCKAFRRNLVFANFVQWPLHMNYEEPSASGIEGARNLSIEYQSKVNQCKIRIGIWHILPRSSYERLKHSYDKYDKDDMDRVLGDELAQSKTPVILYCHGNSNSRAAVHRIMLYKFFQEMDFHTITFDYRGYGDSTNIQPSEAGVVEDALVVYDWLHSTLSHNKNVFVWGHSLGTAISSHLVGNLQELSVRLLDRPSPLPMPKGLILEAPFNNLADEVAKHPLSKLVTWLPYYESTFVAPFRANDEQTFKSDEHLAKVKSLPVLILHAKDDIIVPFIVGLRLYRSILQSRTPEDASVTLHAYDKSQNLGHKWICTASDLSDVIGTILLTGASLTASVLVVQVAVLPLVFKYSKSVQRKMVFSNCINYPRNLDYENPSSCNVVGGRNFNIQFQSTVDTCPIKLGVWHIVPCSMFREVFVIRDYLTVDDRLHQELKRTQNTIVLYCHGNSNHRASPHRLQMYKVFQELNFHVITFDYRGYGDSTRVRPTERGVVEDALEVYAWLMESLNEINRPPVIIWGHSLGTAVAANLTANLSDMCASQGRAQLPRPNALVLEAPFNNLMDEIESHPFSKLVSWLPYYRDTFVKPFTVSSEYAFTTDQYLSSVPHIPILMLHSKGDKIVPYNLAVKLHEKVAESRTKSGAPLVFHSFERGLGLGHNNLCEAPDLKDVVSKFLAEVKKRDGAY</sequence>
<evidence type="ECO:0000256" key="1">
    <source>
        <dbReference type="SAM" id="Phobius"/>
    </source>
</evidence>
<dbReference type="PANTHER" id="PTHR12277">
    <property type="entry name" value="ALPHA/BETA HYDROLASE DOMAIN-CONTAINING PROTEIN"/>
    <property type="match status" value="1"/>
</dbReference>
<comment type="caution">
    <text evidence="3">The sequence shown here is derived from an EMBL/GenBank/DDBJ whole genome shotgun (WGS) entry which is preliminary data.</text>
</comment>
<dbReference type="PANTHER" id="PTHR12277:SF194">
    <property type="entry name" value="FI04476P"/>
    <property type="match status" value="1"/>
</dbReference>
<dbReference type="GO" id="GO:0006660">
    <property type="term" value="P:phosphatidylserine catabolic process"/>
    <property type="evidence" value="ECO:0007669"/>
    <property type="project" value="TreeGrafter"/>
</dbReference>
<dbReference type="GO" id="GO:0004622">
    <property type="term" value="F:phosphatidylcholine lysophospholipase activity"/>
    <property type="evidence" value="ECO:0007669"/>
    <property type="project" value="TreeGrafter"/>
</dbReference>
<dbReference type="InterPro" id="IPR000073">
    <property type="entry name" value="AB_hydrolase_1"/>
</dbReference>
<dbReference type="GO" id="GO:0047372">
    <property type="term" value="F:monoacylglycerol lipase activity"/>
    <property type="evidence" value="ECO:0007669"/>
    <property type="project" value="TreeGrafter"/>
</dbReference>
<accession>A0A2A4JLD6</accession>
<dbReference type="SUPFAM" id="SSF53474">
    <property type="entry name" value="alpha/beta-Hydrolases"/>
    <property type="match status" value="2"/>
</dbReference>
<name>A0A2A4JLD6_HELVI</name>
<keyword evidence="1" id="KW-0812">Transmembrane</keyword>
<feature type="transmembrane region" description="Helical" evidence="1">
    <location>
        <begin position="12"/>
        <end position="41"/>
    </location>
</feature>
<feature type="domain" description="AB hydrolase-1" evidence="2">
    <location>
        <begin position="134"/>
        <end position="225"/>
    </location>
</feature>
<feature type="domain" description="AB hydrolase-1" evidence="2">
    <location>
        <begin position="481"/>
        <end position="576"/>
    </location>
</feature>
<keyword evidence="1" id="KW-1133">Transmembrane helix</keyword>
<gene>
    <name evidence="3" type="ORF">B5V51_408</name>
</gene>
<evidence type="ECO:0000259" key="2">
    <source>
        <dbReference type="Pfam" id="PF00561"/>
    </source>
</evidence>
<organism evidence="3">
    <name type="scientific">Heliothis virescens</name>
    <name type="common">Tobacco budworm moth</name>
    <dbReference type="NCBI Taxonomy" id="7102"/>
    <lineage>
        <taxon>Eukaryota</taxon>
        <taxon>Metazoa</taxon>
        <taxon>Ecdysozoa</taxon>
        <taxon>Arthropoda</taxon>
        <taxon>Hexapoda</taxon>
        <taxon>Insecta</taxon>
        <taxon>Pterygota</taxon>
        <taxon>Neoptera</taxon>
        <taxon>Endopterygota</taxon>
        <taxon>Lepidoptera</taxon>
        <taxon>Glossata</taxon>
        <taxon>Ditrysia</taxon>
        <taxon>Noctuoidea</taxon>
        <taxon>Noctuidae</taxon>
        <taxon>Heliothinae</taxon>
        <taxon>Heliothis</taxon>
    </lineage>
</organism>
<dbReference type="Pfam" id="PF00561">
    <property type="entry name" value="Abhydrolase_1"/>
    <property type="match status" value="2"/>
</dbReference>
<evidence type="ECO:0000313" key="3">
    <source>
        <dbReference type="EMBL" id="PCG72867.1"/>
    </source>
</evidence>
<keyword evidence="1" id="KW-0472">Membrane</keyword>
<dbReference type="AlphaFoldDB" id="A0A2A4JLD6"/>
<dbReference type="GO" id="GO:0005789">
    <property type="term" value="C:endoplasmic reticulum membrane"/>
    <property type="evidence" value="ECO:0007669"/>
    <property type="project" value="TreeGrafter"/>
</dbReference>